<dbReference type="Proteomes" id="UP001183604">
    <property type="component" value="Unassembled WGS sequence"/>
</dbReference>
<evidence type="ECO:0000313" key="3">
    <source>
        <dbReference type="Proteomes" id="UP001183604"/>
    </source>
</evidence>
<protein>
    <submittedName>
        <fullName evidence="2">Uncharacterized protein</fullName>
    </submittedName>
</protein>
<comment type="caution">
    <text evidence="2">The sequence shown here is derived from an EMBL/GenBank/DDBJ whole genome shotgun (WGS) entry which is preliminary data.</text>
</comment>
<dbReference type="EMBL" id="JAVDYD010000001">
    <property type="protein sequence ID" value="MDR7336807.1"/>
    <property type="molecule type" value="Genomic_DNA"/>
</dbReference>
<accession>A0ABU2AK53</accession>
<dbReference type="RefSeq" id="WP_310283768.1">
    <property type="nucleotide sequence ID" value="NZ_BAAAOM010000002.1"/>
</dbReference>
<sequence length="113" mass="12658">MTLNVDQGPCPCCGPELALARPVGSDRMTRNDRLMHWPDVPPEPAGGGDRLARWIRDTDPEPATEPPRVEPVDHGLAVEREWKPEDGHPLPPVQTNEPLLRRFFDSIRPGRKA</sequence>
<evidence type="ECO:0000313" key="2">
    <source>
        <dbReference type="EMBL" id="MDR7336807.1"/>
    </source>
</evidence>
<organism evidence="2 3">
    <name type="scientific">Glycomyces lechevalierae</name>
    <dbReference type="NCBI Taxonomy" id="256034"/>
    <lineage>
        <taxon>Bacteria</taxon>
        <taxon>Bacillati</taxon>
        <taxon>Actinomycetota</taxon>
        <taxon>Actinomycetes</taxon>
        <taxon>Glycomycetales</taxon>
        <taxon>Glycomycetaceae</taxon>
        <taxon>Glycomyces</taxon>
    </lineage>
</organism>
<feature type="region of interest" description="Disordered" evidence="1">
    <location>
        <begin position="33"/>
        <end position="53"/>
    </location>
</feature>
<name>A0ABU2AK53_9ACTN</name>
<evidence type="ECO:0000256" key="1">
    <source>
        <dbReference type="SAM" id="MobiDB-lite"/>
    </source>
</evidence>
<keyword evidence="3" id="KW-1185">Reference proteome</keyword>
<gene>
    <name evidence="2" type="ORF">J2S69_000526</name>
</gene>
<reference evidence="2 3" key="1">
    <citation type="submission" date="2023-07" db="EMBL/GenBank/DDBJ databases">
        <title>Sequencing the genomes of 1000 actinobacteria strains.</title>
        <authorList>
            <person name="Klenk H.-P."/>
        </authorList>
    </citation>
    <scope>NUCLEOTIDE SEQUENCE [LARGE SCALE GENOMIC DNA]</scope>
    <source>
        <strain evidence="2 3">DSM 44724</strain>
    </source>
</reference>
<proteinExistence type="predicted"/>